<gene>
    <name evidence="1" type="ORF">RVR_8301</name>
</gene>
<organism evidence="1 2">
    <name type="scientific">Actinacidiphila reveromycinica</name>
    <dbReference type="NCBI Taxonomy" id="659352"/>
    <lineage>
        <taxon>Bacteria</taxon>
        <taxon>Bacillati</taxon>
        <taxon>Actinomycetota</taxon>
        <taxon>Actinomycetes</taxon>
        <taxon>Kitasatosporales</taxon>
        <taxon>Streptomycetaceae</taxon>
        <taxon>Actinacidiphila</taxon>
    </lineage>
</organism>
<name>A0A7U3VRQ9_9ACTN</name>
<dbReference type="KEGG" id="arev:RVR_8301"/>
<dbReference type="AlphaFoldDB" id="A0A7U3VRQ9"/>
<protein>
    <submittedName>
        <fullName evidence="1">Uncharacterized protein</fullName>
    </submittedName>
</protein>
<reference evidence="1 2" key="2">
    <citation type="journal article" date="2011" name="J. Antibiot.">
        <title>Furaquinocins I and J: novel polyketide isoprenoid hybrid compounds from Streptomyces reveromyceticus SN-593.</title>
        <authorList>
            <person name="Panthee S."/>
            <person name="Takahashi S."/>
            <person name="Takagi H."/>
            <person name="Nogawa T."/>
            <person name="Oowada E."/>
            <person name="Uramoto M."/>
            <person name="Osada H."/>
        </authorList>
    </citation>
    <scope>NUCLEOTIDE SEQUENCE [LARGE SCALE GENOMIC DNA]</scope>
    <source>
        <strain evidence="1 2">SN-593</strain>
    </source>
</reference>
<dbReference type="EMBL" id="AP018365">
    <property type="protein sequence ID" value="BBB01061.1"/>
    <property type="molecule type" value="Genomic_DNA"/>
</dbReference>
<reference evidence="1 2" key="1">
    <citation type="journal article" date="2010" name="J. Bacteriol.">
        <title>Biochemical characterization of a novel indole prenyltransferase from Streptomyces sp. SN-593.</title>
        <authorList>
            <person name="Takahashi S."/>
            <person name="Takagi H."/>
            <person name="Toyoda A."/>
            <person name="Uramoto M."/>
            <person name="Nogawa T."/>
            <person name="Ueki M."/>
            <person name="Sakaki Y."/>
            <person name="Osada H."/>
        </authorList>
    </citation>
    <scope>NUCLEOTIDE SEQUENCE [LARGE SCALE GENOMIC DNA]</scope>
    <source>
        <strain evidence="1 2">SN-593</strain>
    </source>
</reference>
<evidence type="ECO:0000313" key="2">
    <source>
        <dbReference type="Proteomes" id="UP000595703"/>
    </source>
</evidence>
<dbReference type="RefSeq" id="WP_202237011.1">
    <property type="nucleotide sequence ID" value="NZ_AP018365.1"/>
</dbReference>
<keyword evidence="2" id="KW-1185">Reference proteome</keyword>
<dbReference type="Proteomes" id="UP000595703">
    <property type="component" value="Chromosome"/>
</dbReference>
<reference evidence="1 2" key="4">
    <citation type="journal article" date="2020" name="Sci. Rep.">
        <title>beta-carboline chemical signals induce reveromycin production through a LuxR family regulator in Streptomyces sp. SN-593.</title>
        <authorList>
            <person name="Panthee S."/>
            <person name="Kito N."/>
            <person name="Hayashi T."/>
            <person name="Shimizu T."/>
            <person name="Ishikawa J."/>
            <person name="Hamamoto H."/>
            <person name="Osada H."/>
            <person name="Takahashi S."/>
        </authorList>
    </citation>
    <scope>NUCLEOTIDE SEQUENCE [LARGE SCALE GENOMIC DNA]</scope>
    <source>
        <strain evidence="1 2">SN-593</strain>
    </source>
</reference>
<proteinExistence type="predicted"/>
<sequence>MSESLYDQMVTEIRFLEIAREESKRTVYCEPHREHQIRAAVDQAGVADIITVRASPACPAGELLIVDEGALKAAGEVAKRELLQGLQRQPWRFGGEAS</sequence>
<evidence type="ECO:0000313" key="1">
    <source>
        <dbReference type="EMBL" id="BBB01061.1"/>
    </source>
</evidence>
<accession>A0A7U3VRQ9</accession>
<reference evidence="1 2" key="3">
    <citation type="journal article" date="2011" name="Nat. Chem. Biol.">
        <title>Reveromycin A biosynthesis uses RevG and RevJ for stereospecific spiroacetal formation.</title>
        <authorList>
            <person name="Takahashi S."/>
            <person name="Toyoda A."/>
            <person name="Sekiyama Y."/>
            <person name="Takagi H."/>
            <person name="Nogawa T."/>
            <person name="Uramoto M."/>
            <person name="Suzuki R."/>
            <person name="Koshino H."/>
            <person name="Kumano T."/>
            <person name="Panthee S."/>
            <person name="Dairi T."/>
            <person name="Ishikawa J."/>
            <person name="Ikeda H."/>
            <person name="Sakaki Y."/>
            <person name="Osada H."/>
        </authorList>
    </citation>
    <scope>NUCLEOTIDE SEQUENCE [LARGE SCALE GENOMIC DNA]</scope>
    <source>
        <strain evidence="1 2">SN-593</strain>
    </source>
</reference>